<proteinExistence type="predicted"/>
<sequence>MVYKRESFIQKHRDTLKELSLVLTHSKHETVPRWKVLAGCEKLETFRVMFGRIRPEDWIACWSAWRRLKSLEVKFVRFQKPVRVAENDANYVGDSAHVPEEGSHITSGSDSLDHQSNGADNRNTLSQEIIGPIVWDWPDFSNLVPAMRLRHICLVNLNGLSVADQLSIIQQCPRIESLQWNLSTAHERIPLLDMAESMSQEAWPRLVDLDLMGGVSRDAEVASMLGAIDQGLHRLSLVNSGFAKLSLCALLHPRTKHFDIIGGNLAARSPHAQSLVQLELGLCRFVTSPMAQKIMESCPNLKVLKVVRLADRDILYRSNDDDQEQYSHQQPELLQEAAPWVCIKLEKLELGRIEMKADAQSAGPVSPNNRAILDKLAQLTKLQHLRLRDCDEYGAATADPGGTLVLSLDHGLEKLTHLKDLITVTFDGQQQDMGEQDLRWMARTWPKLASLEGVISVNPETKRELEGWLESRGVTWYSVE</sequence>
<accession>A0A9P3LY17</accession>
<comment type="caution">
    <text evidence="2">The sequence shown here is derived from an EMBL/GenBank/DDBJ whole genome shotgun (WGS) entry which is preliminary data.</text>
</comment>
<feature type="region of interest" description="Disordered" evidence="1">
    <location>
        <begin position="93"/>
        <end position="118"/>
    </location>
</feature>
<reference evidence="2" key="2">
    <citation type="journal article" date="2022" name="Microbiol. Resour. Announc.">
        <title>Whole-Genome Sequence of Entomortierella parvispora E1425, a Mucoromycotan Fungus Associated with Burkholderiaceae-Related Endosymbiotic Bacteria.</title>
        <authorList>
            <person name="Herlambang A."/>
            <person name="Guo Y."/>
            <person name="Takashima Y."/>
            <person name="Narisawa K."/>
            <person name="Ohta H."/>
            <person name="Nishizawa T."/>
        </authorList>
    </citation>
    <scope>NUCLEOTIDE SEQUENCE</scope>
    <source>
        <strain evidence="2">E1425</strain>
    </source>
</reference>
<dbReference type="AlphaFoldDB" id="A0A9P3LY17"/>
<dbReference type="SUPFAM" id="SSF52047">
    <property type="entry name" value="RNI-like"/>
    <property type="match status" value="1"/>
</dbReference>
<gene>
    <name evidence="2" type="ORF">EMPS_06768</name>
</gene>
<reference evidence="2" key="1">
    <citation type="submission" date="2021-11" db="EMBL/GenBank/DDBJ databases">
        <authorList>
            <person name="Herlambang A."/>
            <person name="Guo Y."/>
            <person name="Takashima Y."/>
            <person name="Nishizawa T."/>
        </authorList>
    </citation>
    <scope>NUCLEOTIDE SEQUENCE</scope>
    <source>
        <strain evidence="2">E1425</strain>
    </source>
</reference>
<evidence type="ECO:0000313" key="3">
    <source>
        <dbReference type="Proteomes" id="UP000827284"/>
    </source>
</evidence>
<feature type="compositionally biased region" description="Polar residues" evidence="1">
    <location>
        <begin position="104"/>
        <end position="118"/>
    </location>
</feature>
<evidence type="ECO:0000256" key="1">
    <source>
        <dbReference type="SAM" id="MobiDB-lite"/>
    </source>
</evidence>
<dbReference type="Proteomes" id="UP000827284">
    <property type="component" value="Unassembled WGS sequence"/>
</dbReference>
<evidence type="ECO:0008006" key="4">
    <source>
        <dbReference type="Google" id="ProtNLM"/>
    </source>
</evidence>
<organism evidence="2 3">
    <name type="scientific">Entomortierella parvispora</name>
    <dbReference type="NCBI Taxonomy" id="205924"/>
    <lineage>
        <taxon>Eukaryota</taxon>
        <taxon>Fungi</taxon>
        <taxon>Fungi incertae sedis</taxon>
        <taxon>Mucoromycota</taxon>
        <taxon>Mortierellomycotina</taxon>
        <taxon>Mortierellomycetes</taxon>
        <taxon>Mortierellales</taxon>
        <taxon>Mortierellaceae</taxon>
        <taxon>Entomortierella</taxon>
    </lineage>
</organism>
<dbReference type="EMBL" id="BQFW01000009">
    <property type="protein sequence ID" value="GJJ74410.1"/>
    <property type="molecule type" value="Genomic_DNA"/>
</dbReference>
<keyword evidence="3" id="KW-1185">Reference proteome</keyword>
<dbReference type="OrthoDB" id="2448743at2759"/>
<dbReference type="InterPro" id="IPR032675">
    <property type="entry name" value="LRR_dom_sf"/>
</dbReference>
<dbReference type="Gene3D" id="3.80.10.10">
    <property type="entry name" value="Ribonuclease Inhibitor"/>
    <property type="match status" value="1"/>
</dbReference>
<evidence type="ECO:0000313" key="2">
    <source>
        <dbReference type="EMBL" id="GJJ74410.1"/>
    </source>
</evidence>
<protein>
    <recommendedName>
        <fullName evidence="4">RNI-like protein</fullName>
    </recommendedName>
</protein>
<name>A0A9P3LY17_9FUNG</name>